<dbReference type="EMBL" id="FXAZ01000005">
    <property type="protein sequence ID" value="SMG53572.1"/>
    <property type="molecule type" value="Genomic_DNA"/>
</dbReference>
<keyword evidence="2" id="KW-1185">Reference proteome</keyword>
<accession>A0A1X7LJZ2</accession>
<reference evidence="1 2" key="1">
    <citation type="submission" date="2017-04" db="EMBL/GenBank/DDBJ databases">
        <authorList>
            <person name="Afonso C.L."/>
            <person name="Miller P.J."/>
            <person name="Scott M.A."/>
            <person name="Spackman E."/>
            <person name="Goraichik I."/>
            <person name="Dimitrov K.M."/>
            <person name="Suarez D.L."/>
            <person name="Swayne D.E."/>
        </authorList>
    </citation>
    <scope>NUCLEOTIDE SEQUENCE [LARGE SCALE GENOMIC DNA]</scope>
    <source>
        <strain evidence="1 2">11</strain>
    </source>
</reference>
<dbReference type="Pfam" id="PF13046">
    <property type="entry name" value="DUF3906"/>
    <property type="match status" value="1"/>
</dbReference>
<evidence type="ECO:0008006" key="3">
    <source>
        <dbReference type="Google" id="ProtNLM"/>
    </source>
</evidence>
<protein>
    <recommendedName>
        <fullName evidence="3">DUF3906 domain-containing protein</fullName>
    </recommendedName>
</protein>
<dbReference type="RefSeq" id="WP_240968258.1">
    <property type="nucleotide sequence ID" value="NZ_FXAZ01000005.1"/>
</dbReference>
<dbReference type="AlphaFoldDB" id="A0A1X7LJZ2"/>
<evidence type="ECO:0000313" key="1">
    <source>
        <dbReference type="EMBL" id="SMG53572.1"/>
    </source>
</evidence>
<organism evidence="1 2">
    <name type="scientific">Paenibacillus aquistagni</name>
    <dbReference type="NCBI Taxonomy" id="1852522"/>
    <lineage>
        <taxon>Bacteria</taxon>
        <taxon>Bacillati</taxon>
        <taxon>Bacillota</taxon>
        <taxon>Bacilli</taxon>
        <taxon>Bacillales</taxon>
        <taxon>Paenibacillaceae</taxon>
        <taxon>Paenibacillus</taxon>
    </lineage>
</organism>
<gene>
    <name evidence="1" type="ORF">SAMN06295960_3520</name>
</gene>
<dbReference type="Proteomes" id="UP000193834">
    <property type="component" value="Unassembled WGS sequence"/>
</dbReference>
<evidence type="ECO:0000313" key="2">
    <source>
        <dbReference type="Proteomes" id="UP000193834"/>
    </source>
</evidence>
<name>A0A1X7LJZ2_9BACL</name>
<proteinExistence type="predicted"/>
<dbReference type="InterPro" id="IPR024998">
    <property type="entry name" value="DUF3906"/>
</dbReference>
<sequence length="73" mass="8135">MEMSSVYLYRLEAATASHTLDCVVVASSEEEAFAQAEVLMDKGMMGMEWNELSIVEKKRISKGAGYVFVKKLP</sequence>